<evidence type="ECO:0000313" key="3">
    <source>
        <dbReference type="Proteomes" id="UP000008549"/>
    </source>
</evidence>
<dbReference type="EMBL" id="HE600980">
    <property type="protein sequence ID" value="CAR99853.1"/>
    <property type="molecule type" value="Genomic_DNA"/>
</dbReference>
<gene>
    <name evidence="2" type="ORF">CBG26542</name>
    <name evidence="2" type="ORF">CBG_26542</name>
</gene>
<dbReference type="Proteomes" id="UP000008549">
    <property type="component" value="Unassembled WGS sequence"/>
</dbReference>
<dbReference type="AlphaFoldDB" id="B6IIX3"/>
<reference evidence="2 3" key="2">
    <citation type="journal article" date="2011" name="PLoS Genet.">
        <title>Caenorhabditis briggsae recombinant inbred line genotypes reveal inter-strain incompatibility and the evolution of recombination.</title>
        <authorList>
            <person name="Ross J.A."/>
            <person name="Koboldt D.C."/>
            <person name="Staisch J.E."/>
            <person name="Chamberlin H.M."/>
            <person name="Gupta B.P."/>
            <person name="Miller R.D."/>
            <person name="Baird S.E."/>
            <person name="Haag E.S."/>
        </authorList>
    </citation>
    <scope>NUCLEOTIDE SEQUENCE [LARGE SCALE GENOMIC DNA]</scope>
    <source>
        <strain evidence="2 3">AF16</strain>
    </source>
</reference>
<dbReference type="CTD" id="68918020"/>
<dbReference type="KEGG" id="cbr:CBG_26542"/>
<protein>
    <submittedName>
        <fullName evidence="2">Protein CBG26542</fullName>
    </submittedName>
</protein>
<evidence type="ECO:0000313" key="2">
    <source>
        <dbReference type="EMBL" id="CAR99853.1"/>
    </source>
</evidence>
<accession>B6IIX3</accession>
<reference evidence="2 3" key="1">
    <citation type="journal article" date="2003" name="PLoS Biol.">
        <title>The genome sequence of Caenorhabditis briggsae: a platform for comparative genomics.</title>
        <authorList>
            <person name="Stein L.D."/>
            <person name="Bao Z."/>
            <person name="Blasiar D."/>
            <person name="Blumenthal T."/>
            <person name="Brent M.R."/>
            <person name="Chen N."/>
            <person name="Chinwalla A."/>
            <person name="Clarke L."/>
            <person name="Clee C."/>
            <person name="Coghlan A."/>
            <person name="Coulson A."/>
            <person name="D'Eustachio P."/>
            <person name="Fitch D.H."/>
            <person name="Fulton L.A."/>
            <person name="Fulton R.E."/>
            <person name="Griffiths-Jones S."/>
            <person name="Harris T.W."/>
            <person name="Hillier L.W."/>
            <person name="Kamath R."/>
            <person name="Kuwabara P.E."/>
            <person name="Mardis E.R."/>
            <person name="Marra M.A."/>
            <person name="Miner T.L."/>
            <person name="Minx P."/>
            <person name="Mullikin J.C."/>
            <person name="Plumb R.W."/>
            <person name="Rogers J."/>
            <person name="Schein J.E."/>
            <person name="Sohrmann M."/>
            <person name="Spieth J."/>
            <person name="Stajich J.E."/>
            <person name="Wei C."/>
            <person name="Willey D."/>
            <person name="Wilson R.K."/>
            <person name="Durbin R."/>
            <person name="Waterston R.H."/>
        </authorList>
    </citation>
    <scope>NUCLEOTIDE SEQUENCE [LARGE SCALE GENOMIC DNA]</scope>
    <source>
        <strain evidence="2 3">AF16</strain>
    </source>
</reference>
<feature type="compositionally biased region" description="Polar residues" evidence="1">
    <location>
        <begin position="14"/>
        <end position="23"/>
    </location>
</feature>
<organism evidence="2 3">
    <name type="scientific">Caenorhabditis briggsae</name>
    <dbReference type="NCBI Taxonomy" id="6238"/>
    <lineage>
        <taxon>Eukaryota</taxon>
        <taxon>Metazoa</taxon>
        <taxon>Ecdysozoa</taxon>
        <taxon>Nematoda</taxon>
        <taxon>Chromadorea</taxon>
        <taxon>Rhabditida</taxon>
        <taxon>Rhabditina</taxon>
        <taxon>Rhabditomorpha</taxon>
        <taxon>Rhabditoidea</taxon>
        <taxon>Rhabditidae</taxon>
        <taxon>Peloderinae</taxon>
        <taxon>Caenorhabditis</taxon>
    </lineage>
</organism>
<proteinExistence type="predicted"/>
<sequence length="23" mass="2695">MSKDSKSLVRRRQGNSLHSDVFF</sequence>
<keyword evidence="3" id="KW-1185">Reference proteome</keyword>
<name>B6IIX3_CAEBR</name>
<evidence type="ECO:0000256" key="1">
    <source>
        <dbReference type="SAM" id="MobiDB-lite"/>
    </source>
</evidence>
<dbReference type="GeneID" id="68918020"/>
<dbReference type="HOGENOM" id="CLU_3423386_0_0_1"/>
<dbReference type="RefSeq" id="XP_045099414.1">
    <property type="nucleotide sequence ID" value="XM_045236402.1"/>
</dbReference>
<feature type="region of interest" description="Disordered" evidence="1">
    <location>
        <begin position="1"/>
        <end position="23"/>
    </location>
</feature>
<dbReference type="InParanoid" id="B6IIX3"/>